<organism evidence="8 9">
    <name type="scientific">Dysgonomonas hofstadii</name>
    <dbReference type="NCBI Taxonomy" id="637886"/>
    <lineage>
        <taxon>Bacteria</taxon>
        <taxon>Pseudomonadati</taxon>
        <taxon>Bacteroidota</taxon>
        <taxon>Bacteroidia</taxon>
        <taxon>Bacteroidales</taxon>
        <taxon>Dysgonomonadaceae</taxon>
        <taxon>Dysgonomonas</taxon>
    </lineage>
</organism>
<dbReference type="RefSeq" id="WP_183306419.1">
    <property type="nucleotide sequence ID" value="NZ_JACIEP010000004.1"/>
</dbReference>
<dbReference type="Gene3D" id="1.25.40.390">
    <property type="match status" value="1"/>
</dbReference>
<dbReference type="InterPro" id="IPR012944">
    <property type="entry name" value="SusD_RagB_dom"/>
</dbReference>
<comment type="similarity">
    <text evidence="2">Belongs to the SusD family.</text>
</comment>
<evidence type="ECO:0008006" key="10">
    <source>
        <dbReference type="Google" id="ProtNLM"/>
    </source>
</evidence>
<comment type="caution">
    <text evidence="8">The sequence shown here is derived from an EMBL/GenBank/DDBJ whole genome shotgun (WGS) entry which is preliminary data.</text>
</comment>
<dbReference type="AlphaFoldDB" id="A0A840CJY2"/>
<dbReference type="Pfam" id="PF14322">
    <property type="entry name" value="SusD-like_3"/>
    <property type="match status" value="1"/>
</dbReference>
<evidence type="ECO:0000313" key="9">
    <source>
        <dbReference type="Proteomes" id="UP000555103"/>
    </source>
</evidence>
<keyword evidence="9" id="KW-1185">Reference proteome</keyword>
<protein>
    <recommendedName>
        <fullName evidence="10">RagB/SusD family nutrient uptake outer membrane protein</fullName>
    </recommendedName>
</protein>
<keyword evidence="4" id="KW-0472">Membrane</keyword>
<proteinExistence type="inferred from homology"/>
<dbReference type="SUPFAM" id="SSF48452">
    <property type="entry name" value="TPR-like"/>
    <property type="match status" value="1"/>
</dbReference>
<comment type="subcellular location">
    <subcellularLocation>
        <location evidence="1">Cell outer membrane</location>
    </subcellularLocation>
</comment>
<feature type="domain" description="SusD-like N-terminal" evidence="7">
    <location>
        <begin position="19"/>
        <end position="229"/>
    </location>
</feature>
<gene>
    <name evidence="8" type="ORF">GGR21_001374</name>
</gene>
<sequence length="606" mass="69441">MKKYIVILLASLISYSSCDYLDKRPDDMLTMDMVFENADNTEEWLAGLYGLVPDPLKEFIYTEYGFYMMTDEVHMASSLGQFGWSGLMGIQQGDWNPTTLVPAKDVWGETYKKVRAALIFIENVKELPEQRQTAEIVERYKNEARFLIAYYYSRMLELYGPFPLVTNLTDVNTSAEDIIMERTPYDEIVNYLDNELLELSKVLPESYDDVNIGRPTSGICLAVRARMLLFAASPLFNGNAEYAGMKTEDGRDLFNQTYDASKWKRAADAAKLVIDMPQYDLYKEYNSDGSIDALLSCINTHLTNVKENKEIIFPYPKKTHSYYEYHLLPRGSGWAGCISITQNVVDAFFMKNGMSIKDAGSGYSESGYTADDIYYDSAYRWGNAQGTKGLVVKKGTFNMYANREPRFYANVRYHTQYCPFDNLQRDHNFLNGGTDGRPSHDSPIAGYQINKALNPASRSGVAYPYKPGIIIRLAEMYLNYAEALNEYDPGNADILKYVNLIRERAGIPGLSSGLSQAAVREAIQKERRVEFALESGMRYMDLRRWKKMEETFVTPISGMDTNANTNTNYFKRVDIQTRVFLKKMYLWPIRQTYIDNNHKLIQNKGY</sequence>
<name>A0A840CJY2_9BACT</name>
<dbReference type="GO" id="GO:0009279">
    <property type="term" value="C:cell outer membrane"/>
    <property type="evidence" value="ECO:0007669"/>
    <property type="project" value="UniProtKB-SubCell"/>
</dbReference>
<keyword evidence="3" id="KW-0732">Signal</keyword>
<evidence type="ECO:0000256" key="2">
    <source>
        <dbReference type="ARBA" id="ARBA00006275"/>
    </source>
</evidence>
<evidence type="ECO:0000259" key="7">
    <source>
        <dbReference type="Pfam" id="PF14322"/>
    </source>
</evidence>
<evidence type="ECO:0000256" key="1">
    <source>
        <dbReference type="ARBA" id="ARBA00004442"/>
    </source>
</evidence>
<dbReference type="InterPro" id="IPR011990">
    <property type="entry name" value="TPR-like_helical_dom_sf"/>
</dbReference>
<evidence type="ECO:0000256" key="5">
    <source>
        <dbReference type="ARBA" id="ARBA00023237"/>
    </source>
</evidence>
<dbReference type="InterPro" id="IPR033985">
    <property type="entry name" value="SusD-like_N"/>
</dbReference>
<accession>A0A840CJY2</accession>
<evidence type="ECO:0000259" key="6">
    <source>
        <dbReference type="Pfam" id="PF07980"/>
    </source>
</evidence>
<evidence type="ECO:0000313" key="8">
    <source>
        <dbReference type="EMBL" id="MBB4035481.1"/>
    </source>
</evidence>
<dbReference type="EMBL" id="JACIEP010000004">
    <property type="protein sequence ID" value="MBB4035481.1"/>
    <property type="molecule type" value="Genomic_DNA"/>
</dbReference>
<keyword evidence="5" id="KW-0998">Cell outer membrane</keyword>
<feature type="domain" description="RagB/SusD" evidence="6">
    <location>
        <begin position="318"/>
        <end position="606"/>
    </location>
</feature>
<dbReference type="Pfam" id="PF07980">
    <property type="entry name" value="SusD_RagB"/>
    <property type="match status" value="1"/>
</dbReference>
<evidence type="ECO:0000256" key="3">
    <source>
        <dbReference type="ARBA" id="ARBA00022729"/>
    </source>
</evidence>
<dbReference type="Proteomes" id="UP000555103">
    <property type="component" value="Unassembled WGS sequence"/>
</dbReference>
<evidence type="ECO:0000256" key="4">
    <source>
        <dbReference type="ARBA" id="ARBA00023136"/>
    </source>
</evidence>
<reference evidence="8 9" key="1">
    <citation type="submission" date="2020-08" db="EMBL/GenBank/DDBJ databases">
        <title>Genomic Encyclopedia of Type Strains, Phase IV (KMG-IV): sequencing the most valuable type-strain genomes for metagenomic binning, comparative biology and taxonomic classification.</title>
        <authorList>
            <person name="Goeker M."/>
        </authorList>
    </citation>
    <scope>NUCLEOTIDE SEQUENCE [LARGE SCALE GENOMIC DNA]</scope>
    <source>
        <strain evidence="8 9">DSM 104969</strain>
    </source>
</reference>